<dbReference type="InterPro" id="IPR011041">
    <property type="entry name" value="Quinoprot_gluc/sorb_DH_b-prop"/>
</dbReference>
<dbReference type="SUPFAM" id="SSF50952">
    <property type="entry name" value="Soluble quinoprotein glucose dehydrogenase"/>
    <property type="match status" value="1"/>
</dbReference>
<keyword evidence="4" id="KW-1185">Reference proteome</keyword>
<name>A0ABT0GDB7_9GAMM</name>
<dbReference type="RefSeq" id="WP_248204716.1">
    <property type="nucleotide sequence ID" value="NZ_JALNMH010000001.1"/>
</dbReference>
<dbReference type="PANTHER" id="PTHR19328:SF75">
    <property type="entry name" value="ALDOSE SUGAR DEHYDROGENASE YLII"/>
    <property type="match status" value="1"/>
</dbReference>
<dbReference type="Proteomes" id="UP001431449">
    <property type="component" value="Unassembled WGS sequence"/>
</dbReference>
<accession>A0ABT0GDB7</accession>
<dbReference type="Gene3D" id="2.120.10.30">
    <property type="entry name" value="TolB, C-terminal domain"/>
    <property type="match status" value="1"/>
</dbReference>
<dbReference type="PANTHER" id="PTHR19328">
    <property type="entry name" value="HEDGEHOG-INTERACTING PROTEIN"/>
    <property type="match status" value="1"/>
</dbReference>
<organism evidence="3 4">
    <name type="scientific">Pseudomarimonas salicorniae</name>
    <dbReference type="NCBI Taxonomy" id="2933270"/>
    <lineage>
        <taxon>Bacteria</taxon>
        <taxon>Pseudomonadati</taxon>
        <taxon>Pseudomonadota</taxon>
        <taxon>Gammaproteobacteria</taxon>
        <taxon>Lysobacterales</taxon>
        <taxon>Lysobacteraceae</taxon>
        <taxon>Pseudomarimonas</taxon>
    </lineage>
</organism>
<dbReference type="InterPro" id="IPR012938">
    <property type="entry name" value="Glc/Sorbosone_DH"/>
</dbReference>
<feature type="domain" description="Glucose/Sorbosone dehydrogenase" evidence="2">
    <location>
        <begin position="253"/>
        <end position="371"/>
    </location>
</feature>
<feature type="chain" id="PRO_5046899879" evidence="1">
    <location>
        <begin position="20"/>
        <end position="438"/>
    </location>
</feature>
<comment type="caution">
    <text evidence="3">The sequence shown here is derived from an EMBL/GenBank/DDBJ whole genome shotgun (WGS) entry which is preliminary data.</text>
</comment>
<dbReference type="Pfam" id="PF07995">
    <property type="entry name" value="GSDH"/>
    <property type="match status" value="2"/>
</dbReference>
<feature type="signal peptide" evidence="1">
    <location>
        <begin position="1"/>
        <end position="19"/>
    </location>
</feature>
<keyword evidence="1" id="KW-0732">Signal</keyword>
<evidence type="ECO:0000313" key="3">
    <source>
        <dbReference type="EMBL" id="MCK7592523.1"/>
    </source>
</evidence>
<feature type="domain" description="Glucose/Sorbosone dehydrogenase" evidence="2">
    <location>
        <begin position="36"/>
        <end position="187"/>
    </location>
</feature>
<evidence type="ECO:0000313" key="4">
    <source>
        <dbReference type="Proteomes" id="UP001431449"/>
    </source>
</evidence>
<reference evidence="3" key="1">
    <citation type="submission" date="2022-04" db="EMBL/GenBank/DDBJ databases">
        <title>Lysobacter sp. CAU 1642 isolated from sea sand.</title>
        <authorList>
            <person name="Kim W."/>
        </authorList>
    </citation>
    <scope>NUCLEOTIDE SEQUENCE</scope>
    <source>
        <strain evidence="3">CAU 1642</strain>
    </source>
</reference>
<protein>
    <submittedName>
        <fullName evidence="3">PQQ-dependent sugar dehydrogenase</fullName>
    </submittedName>
</protein>
<sequence length="438" mass="45631">MRRFASALCALTACAVATAGDPLPTGLRLMDVVSGLTQPLGVRHAGDARLFVIQQNGQIRIVSNGVLQATPFLNINAASGGTAPALGFSSGGERGLLGLAFDPDYASNGRFFIYFTDGAGDTVVARYQRSAADANLADPSSGQVVLRIDQDFSNHNGGDLHFGLDGMLYIGLGDGGSGNDPCNRAQTLNPADLVGASSGGNGSDCPADPAFLNSGGDPDSRALLGKMLRIDVSTGGTGNERCGAGGSQTGYGIPADNPYATADGVCDEVYASGLRNPYRFSVDRQTGDLWIGDVGQGAREEVDLLPVGSGGLNFGWRCREGFIATPGITCTAPPAFTDPVYDYPRTVGRSITGGFRYRGPETSWQGAYVFADFVDGRYFVADPASTGLGYAEWRQGGNPSGFGEDSSGRLYAADYGGCLREVTREVLLRAGFEARACP</sequence>
<evidence type="ECO:0000256" key="1">
    <source>
        <dbReference type="SAM" id="SignalP"/>
    </source>
</evidence>
<proteinExistence type="predicted"/>
<dbReference type="InterPro" id="IPR011042">
    <property type="entry name" value="6-blade_b-propeller_TolB-like"/>
</dbReference>
<gene>
    <name evidence="3" type="ORF">M0G41_02440</name>
</gene>
<evidence type="ECO:0000259" key="2">
    <source>
        <dbReference type="Pfam" id="PF07995"/>
    </source>
</evidence>
<dbReference type="EMBL" id="JALNMH010000001">
    <property type="protein sequence ID" value="MCK7592523.1"/>
    <property type="molecule type" value="Genomic_DNA"/>
</dbReference>